<evidence type="ECO:0000256" key="7">
    <source>
        <dbReference type="SAM" id="MobiDB-lite"/>
    </source>
</evidence>
<dbReference type="InterPro" id="IPR000048">
    <property type="entry name" value="IQ_motif_EF-hand-BS"/>
</dbReference>
<feature type="compositionally biased region" description="Basic residues" evidence="7">
    <location>
        <begin position="983"/>
        <end position="992"/>
    </location>
</feature>
<dbReference type="InterPro" id="IPR001609">
    <property type="entry name" value="Myosin_head_motor_dom-like"/>
</dbReference>
<dbReference type="Proteomes" id="UP001162131">
    <property type="component" value="Unassembled WGS sequence"/>
</dbReference>
<evidence type="ECO:0000256" key="6">
    <source>
        <dbReference type="PROSITE-ProRule" id="PRU00782"/>
    </source>
</evidence>
<keyword evidence="4 6" id="KW-0505">Motor protein</keyword>
<comment type="caution">
    <text evidence="6">Lacks conserved residue(s) required for the propagation of feature annotation.</text>
</comment>
<dbReference type="SUPFAM" id="SSF52540">
    <property type="entry name" value="P-loop containing nucleoside triphosphate hydrolases"/>
    <property type="match status" value="1"/>
</dbReference>
<dbReference type="SMART" id="SM00015">
    <property type="entry name" value="IQ"/>
    <property type="match status" value="4"/>
</dbReference>
<dbReference type="GO" id="GO:0016020">
    <property type="term" value="C:membrane"/>
    <property type="evidence" value="ECO:0007669"/>
    <property type="project" value="TreeGrafter"/>
</dbReference>
<organism evidence="9 10">
    <name type="scientific">Blepharisma stoltei</name>
    <dbReference type="NCBI Taxonomy" id="1481888"/>
    <lineage>
        <taxon>Eukaryota</taxon>
        <taxon>Sar</taxon>
        <taxon>Alveolata</taxon>
        <taxon>Ciliophora</taxon>
        <taxon>Postciliodesmatophora</taxon>
        <taxon>Heterotrichea</taxon>
        <taxon>Heterotrichida</taxon>
        <taxon>Blepharismidae</taxon>
        <taxon>Blepharisma</taxon>
    </lineage>
</organism>
<dbReference type="GO" id="GO:0005524">
    <property type="term" value="F:ATP binding"/>
    <property type="evidence" value="ECO:0007669"/>
    <property type="project" value="UniProtKB-UniRule"/>
</dbReference>
<dbReference type="GO" id="GO:0016459">
    <property type="term" value="C:myosin complex"/>
    <property type="evidence" value="ECO:0007669"/>
    <property type="project" value="UniProtKB-KW"/>
</dbReference>
<dbReference type="SMART" id="SM00242">
    <property type="entry name" value="MYSc"/>
    <property type="match status" value="1"/>
</dbReference>
<gene>
    <name evidence="9" type="ORF">BSTOLATCC_MIC36122</name>
</gene>
<keyword evidence="5 6" id="KW-0009">Actin-binding</keyword>
<dbReference type="Pfam" id="PF00063">
    <property type="entry name" value="Myosin_head"/>
    <property type="match status" value="1"/>
</dbReference>
<dbReference type="PANTHER" id="PTHR13140">
    <property type="entry name" value="MYOSIN"/>
    <property type="match status" value="1"/>
</dbReference>
<feature type="binding site" evidence="6">
    <location>
        <begin position="139"/>
        <end position="146"/>
    </location>
    <ligand>
        <name>ATP</name>
        <dbReference type="ChEBI" id="CHEBI:30616"/>
    </ligand>
</feature>
<dbReference type="InterPro" id="IPR027417">
    <property type="entry name" value="P-loop_NTPase"/>
</dbReference>
<keyword evidence="1 6" id="KW-0547">Nucleotide-binding</keyword>
<evidence type="ECO:0000256" key="2">
    <source>
        <dbReference type="ARBA" id="ARBA00022840"/>
    </source>
</evidence>
<evidence type="ECO:0000259" key="8">
    <source>
        <dbReference type="PROSITE" id="PS51456"/>
    </source>
</evidence>
<evidence type="ECO:0000256" key="1">
    <source>
        <dbReference type="ARBA" id="ARBA00022741"/>
    </source>
</evidence>
<accession>A0AAU9JJN2</accession>
<dbReference type="Pfam" id="PF00612">
    <property type="entry name" value="IQ"/>
    <property type="match status" value="2"/>
</dbReference>
<dbReference type="PROSITE" id="PS50096">
    <property type="entry name" value="IQ"/>
    <property type="match status" value="1"/>
</dbReference>
<evidence type="ECO:0000256" key="4">
    <source>
        <dbReference type="ARBA" id="ARBA00023175"/>
    </source>
</evidence>
<evidence type="ECO:0000313" key="9">
    <source>
        <dbReference type="EMBL" id="CAG9324330.1"/>
    </source>
</evidence>
<dbReference type="PRINTS" id="PR00193">
    <property type="entry name" value="MYOSINHEAVY"/>
</dbReference>
<dbReference type="GO" id="GO:0007015">
    <property type="term" value="P:actin filament organization"/>
    <property type="evidence" value="ECO:0007669"/>
    <property type="project" value="TreeGrafter"/>
</dbReference>
<dbReference type="GO" id="GO:0005737">
    <property type="term" value="C:cytoplasm"/>
    <property type="evidence" value="ECO:0007669"/>
    <property type="project" value="TreeGrafter"/>
</dbReference>
<protein>
    <recommendedName>
        <fullName evidence="8">Myosin motor domain-containing protein</fullName>
    </recommendedName>
</protein>
<evidence type="ECO:0000313" key="10">
    <source>
        <dbReference type="Proteomes" id="UP001162131"/>
    </source>
</evidence>
<proteinExistence type="inferred from homology"/>
<keyword evidence="2 6" id="KW-0067">ATP-binding</keyword>
<keyword evidence="10" id="KW-1185">Reference proteome</keyword>
<sequence length="1325" mass="151819">MSDTSSDIFTYVNTPKKLSSHDVIQQVYCPNGRPLSEMSKMLNLIKESNNMTNLKKHSEASMLNSLRGRLKSGIPFTYAGNVLISVNSEAQPSLYFNKGIRSKYSQEIEELPPHIYSTSLSAYEKLKTTKENQVIAVLGESGSGKTFNVIHLVDHLVSVSSSDFLSQSLESDKKLFHILHEGMQALHIMGSSVRKHNLESTACAMITELKFDKQFKAVGGQIKATLMDFSLPIAKKGRSYQLLHSLLGASKSTLQKCGLHGNVIHKLFESPKQRPEQEDGTMEALDREIWERFMECLNELGIEKAEILGLEDVLAIVIHLHDIYFVENEAGFWIPRNKYTVQKICKLLVLPEDKFYECFSIFKTKSEAEFRIRDLARTLYSLAFSWLNDKINERLEIHCSSLIDIRIEAALSLLSPEAKKNINKEKKEIYENCLPAYSIMIVDFPGFAREKSMGSFTTNITIESLNYYCCNNYIKLLDSLERENIGMPVLNTPNCKHIVDLCLGKGSGLIHFLSADNATFKEYVNELHRVQSDENLPYKDIISFIEKNDIIYHFSWGSVKYDLTHLRNEAEGHYTLHLNSFFLRKCNSKLISVFSSVLPNFYLNQLKVPSDIPSESIFAEKLALSISSLIQPLVKIEPHIIYCIKAPEKEIQPGAVFLFRNSLILPTLLWTWYGFPHWINIEDVIKEFPDIALRISGAQKEVAKGVLAQVLPSQDFIITGRYVLLKEKHMNQLQDIIKRKQKIKDDTIDLSLTHSDANFMQISESSPFSAKKSNSIFRPKDFHVEIYDDRPQPKITSKENLRQNIQTNSFEKLDIMAESERYVQKLLTKQSVKNTEELNSSIISNGKNKDQQENIVKIESFHAISKLFRSMGGYMKMDYSGILPEIIRIQSMWRGCKAREFYNGLKFLHEKAKTIQRIWKGWHTRMTLKPVFQLNRAVIMIQRAWRSKFTKKKSCIIKIQRWYKAIVAARKFALSYEASISKKSKSSKHTSRSKGSSTKKQSKPGSRLVTPPSSKRPTNAIKPASSKQSALNTSNHQSSLNTSNHQSLNTSIHQTSLNTSNHQGSSITSNHQSLNISNNQTSINTSNRQPGLNTSNHHIKVTQKHTPNSSSTKDRSPKSRINQSIESPDLSPFSPRISSYSRELAQNKRARQGNDYVPFEERFKILENQRQERLHNERQKKVEEELKNLTHSPKINRNAHAMGNFLDRQQEYVVNAKLKLSTQQINKVDEEILEATFSPKINKTPRSRNPDQIVSDLYTWAKLKENQLKKAREAKIEEEDEEMAKFRLSDSSLRYVCKRKKKIEDEAVKQKQFGRETSPYWPGQV</sequence>
<feature type="domain" description="Myosin motor" evidence="8">
    <location>
        <begin position="46"/>
        <end position="447"/>
    </location>
</feature>
<comment type="caution">
    <text evidence="9">The sequence shown here is derived from an EMBL/GenBank/DDBJ whole genome shotgun (WGS) entry which is preliminary data.</text>
</comment>
<feature type="compositionally biased region" description="Low complexity" evidence="7">
    <location>
        <begin position="993"/>
        <end position="1006"/>
    </location>
</feature>
<dbReference type="PANTHER" id="PTHR13140:SF706">
    <property type="entry name" value="DILUTE CLASS UNCONVENTIONAL MYOSIN, ISOFORM C"/>
    <property type="match status" value="1"/>
</dbReference>
<dbReference type="Gene3D" id="1.20.58.530">
    <property type="match status" value="1"/>
</dbReference>
<keyword evidence="3 6" id="KW-0518">Myosin</keyword>
<dbReference type="GO" id="GO:0000146">
    <property type="term" value="F:microfilament motor activity"/>
    <property type="evidence" value="ECO:0007669"/>
    <property type="project" value="TreeGrafter"/>
</dbReference>
<reference evidence="9" key="1">
    <citation type="submission" date="2021-09" db="EMBL/GenBank/DDBJ databases">
        <authorList>
            <consortium name="AG Swart"/>
            <person name="Singh M."/>
            <person name="Singh A."/>
            <person name="Seah K."/>
            <person name="Emmerich C."/>
        </authorList>
    </citation>
    <scope>NUCLEOTIDE SEQUENCE</scope>
    <source>
        <strain evidence="9">ATCC30299</strain>
    </source>
</reference>
<dbReference type="PROSITE" id="PS51456">
    <property type="entry name" value="MYOSIN_MOTOR"/>
    <property type="match status" value="1"/>
</dbReference>
<feature type="region of interest" description="Disordered" evidence="7">
    <location>
        <begin position="983"/>
        <end position="1136"/>
    </location>
</feature>
<dbReference type="Gene3D" id="1.10.10.820">
    <property type="match status" value="1"/>
</dbReference>
<dbReference type="Gene3D" id="1.20.5.190">
    <property type="match status" value="1"/>
</dbReference>
<feature type="compositionally biased region" description="Low complexity" evidence="7">
    <location>
        <begin position="1072"/>
        <end position="1087"/>
    </location>
</feature>
<dbReference type="Gene3D" id="1.20.120.720">
    <property type="entry name" value="Myosin VI head, motor domain, U50 subdomain"/>
    <property type="match status" value="1"/>
</dbReference>
<evidence type="ECO:0000256" key="5">
    <source>
        <dbReference type="ARBA" id="ARBA00023203"/>
    </source>
</evidence>
<name>A0AAU9JJN2_9CILI</name>
<dbReference type="Gene3D" id="3.40.850.10">
    <property type="entry name" value="Kinesin motor domain"/>
    <property type="match status" value="1"/>
</dbReference>
<evidence type="ECO:0000256" key="3">
    <source>
        <dbReference type="ARBA" id="ARBA00023123"/>
    </source>
</evidence>
<comment type="similarity">
    <text evidence="6">Belongs to the TRAFAC class myosin-kinesin ATPase superfamily. Myosin family.</text>
</comment>
<dbReference type="EMBL" id="CAJZBQ010000036">
    <property type="protein sequence ID" value="CAG9324330.1"/>
    <property type="molecule type" value="Genomic_DNA"/>
</dbReference>
<feature type="compositionally biased region" description="Polar residues" evidence="7">
    <location>
        <begin position="1025"/>
        <end position="1071"/>
    </location>
</feature>
<dbReference type="InterPro" id="IPR036961">
    <property type="entry name" value="Kinesin_motor_dom_sf"/>
</dbReference>
<dbReference type="GO" id="GO:0051015">
    <property type="term" value="F:actin filament binding"/>
    <property type="evidence" value="ECO:0007669"/>
    <property type="project" value="TreeGrafter"/>
</dbReference>